<name>A0ABV3TQ87_9RHOB</name>
<dbReference type="EMBL" id="JBFRYC010000016">
    <property type="protein sequence ID" value="MEX1663445.1"/>
    <property type="molecule type" value="Genomic_DNA"/>
</dbReference>
<dbReference type="SUPFAM" id="SSF54427">
    <property type="entry name" value="NTF2-like"/>
    <property type="match status" value="2"/>
</dbReference>
<comment type="caution">
    <text evidence="1">The sequence shown here is derived from an EMBL/GenBank/DDBJ whole genome shotgun (WGS) entry which is preliminary data.</text>
</comment>
<dbReference type="InterPro" id="IPR009959">
    <property type="entry name" value="Cyclase_SnoaL-like"/>
</dbReference>
<sequence>MTDIQSAKQVVLDHYAEIAAATPATIAEALGRRTHPDWLWRGMHPLHEQTGAGAVAEAFWGPFLTSMTRVQRRQDVFMAGPNQIDGFRSTWVVSMGHLMALFDRAFLGIRPTGKIAMLRYAEFNKVEDGQIVETALFFDLIHLMHQAGLRPLPPQTGAHLVQPGPATHDGLLFDGQDPAMGEKTLALINRMIGDINDHQQYKGPADELAACWHDDMIWWGPDGIGATYTIPRYIEQHQKPFRAQITDRNFNGHLCRLAEGNFGGFFGWPNLTLTPTGGYMGLTANGKTTADMRVVDIYRREGDKLAENWIFIDMLHFLNMQGLDVLGRMASLTPE</sequence>
<evidence type="ECO:0000313" key="2">
    <source>
        <dbReference type="Proteomes" id="UP001557465"/>
    </source>
</evidence>
<dbReference type="Gene3D" id="3.10.450.50">
    <property type="match status" value="2"/>
</dbReference>
<dbReference type="RefSeq" id="WP_368392976.1">
    <property type="nucleotide sequence ID" value="NZ_JBFRYC010000016.1"/>
</dbReference>
<keyword evidence="2" id="KW-1185">Reference proteome</keyword>
<proteinExistence type="predicted"/>
<organism evidence="1 2">
    <name type="scientific">Thioclava arctica</name>
    <dbReference type="NCBI Taxonomy" id="3238301"/>
    <lineage>
        <taxon>Bacteria</taxon>
        <taxon>Pseudomonadati</taxon>
        <taxon>Pseudomonadota</taxon>
        <taxon>Alphaproteobacteria</taxon>
        <taxon>Rhodobacterales</taxon>
        <taxon>Paracoccaceae</taxon>
        <taxon>Thioclava</taxon>
    </lineage>
</organism>
<dbReference type="PANTHER" id="PTHR38436">
    <property type="entry name" value="POLYKETIDE CYCLASE SNOAL-LIKE DOMAIN"/>
    <property type="match status" value="1"/>
</dbReference>
<protein>
    <submittedName>
        <fullName evidence="1">Nuclear transport factor 2 family protein</fullName>
    </submittedName>
</protein>
<gene>
    <name evidence="1" type="ORF">AB4874_17725</name>
</gene>
<accession>A0ABV3TQ87</accession>
<dbReference type="Proteomes" id="UP001557465">
    <property type="component" value="Unassembled WGS sequence"/>
</dbReference>
<evidence type="ECO:0000313" key="1">
    <source>
        <dbReference type="EMBL" id="MEX1663445.1"/>
    </source>
</evidence>
<reference evidence="1 2" key="1">
    <citation type="journal article" date="2011" name="Int. J. Syst. Evol. Microbiol.">
        <title>Zhongshania antarctica gen. nov., sp. nov. and Zhongshania guokunii sp. nov., gammaproteobacteria respectively isolated from coastal attached (fast) ice and surface seawater of the Antarctic.</title>
        <authorList>
            <person name="Li H.J."/>
            <person name="Zhang X.Y."/>
            <person name="Chen C.X."/>
            <person name="Zhang Y.J."/>
            <person name="Gao Z.M."/>
            <person name="Yu Y."/>
            <person name="Chen X.L."/>
            <person name="Chen B."/>
            <person name="Zhang Y.Z."/>
        </authorList>
    </citation>
    <scope>NUCLEOTIDE SEQUENCE [LARGE SCALE GENOMIC DNA]</scope>
    <source>
        <strain evidence="1 2">15-R06ZXC-3</strain>
    </source>
</reference>
<dbReference type="InterPro" id="IPR032710">
    <property type="entry name" value="NTF2-like_dom_sf"/>
</dbReference>
<dbReference type="PANTHER" id="PTHR38436:SF1">
    <property type="entry name" value="ESTER CYCLASE"/>
    <property type="match status" value="1"/>
</dbReference>